<feature type="region of interest" description="Disordered" evidence="1">
    <location>
        <begin position="18"/>
        <end position="52"/>
    </location>
</feature>
<dbReference type="PANTHER" id="PTHR38790:SF9">
    <property type="entry name" value="F-BOX DOMAIN-CONTAINING PROTEIN"/>
    <property type="match status" value="1"/>
</dbReference>
<dbReference type="Proteomes" id="UP000030706">
    <property type="component" value="Unassembled WGS sequence"/>
</dbReference>
<feature type="compositionally biased region" description="Polar residues" evidence="1">
    <location>
        <begin position="100"/>
        <end position="117"/>
    </location>
</feature>
<sequence length="405" mass="45833">MNHILDFEFTTPSAEALAQSARNSMTTSLKQSETPSENNQLSYPGESASSKEHVSDNKMAHINSRHDPFSPIYETNNTMATITSLDAPLSSTWPSTTSSEDAITSSTEPSEAYSNKPLSHPWSLASSQECEHNYDMSPMTSLDAPLSPAWPSTLSSEDFPPPSPKPKRTFPPRQTPWPWSLARSEEHRIIKANDHFPFLKLPMELRHIIYKLHLSKGGDFNAIPMFCHRRPVIGVNLLATCKQIYVEAVQYVYLGRTWNVGEEWMDPDMPLGSFPLFDDSFYFGDMSDRALARIEKLRISIPVPSRRLTVAVKALRMHKLEKMEGLRSLDVAFQLCGCAPTRIHGSYFAGSLLWELFTIGEDRCIEIARTSMPANRRKELQRNVKYVHSHETQFLASHCKVFAPR</sequence>
<feature type="compositionally biased region" description="Low complexity" evidence="1">
    <location>
        <begin position="90"/>
        <end position="99"/>
    </location>
</feature>
<feature type="region of interest" description="Disordered" evidence="1">
    <location>
        <begin position="150"/>
        <end position="176"/>
    </location>
</feature>
<name>A0A074YPD2_AURPU</name>
<evidence type="ECO:0000313" key="3">
    <source>
        <dbReference type="Proteomes" id="UP000030706"/>
    </source>
</evidence>
<evidence type="ECO:0000256" key="1">
    <source>
        <dbReference type="SAM" id="MobiDB-lite"/>
    </source>
</evidence>
<dbReference type="AlphaFoldDB" id="A0A074YPD2"/>
<feature type="region of interest" description="Disordered" evidence="1">
    <location>
        <begin position="88"/>
        <end position="120"/>
    </location>
</feature>
<keyword evidence="3" id="KW-1185">Reference proteome</keyword>
<evidence type="ECO:0000313" key="2">
    <source>
        <dbReference type="EMBL" id="KEQ88701.1"/>
    </source>
</evidence>
<dbReference type="GeneID" id="40751905"/>
<feature type="compositionally biased region" description="Polar residues" evidence="1">
    <location>
        <begin position="20"/>
        <end position="42"/>
    </location>
</feature>
<dbReference type="EMBL" id="KL584975">
    <property type="protein sequence ID" value="KEQ88701.1"/>
    <property type="molecule type" value="Genomic_DNA"/>
</dbReference>
<gene>
    <name evidence="2" type="ORF">M438DRAFT_402528</name>
</gene>
<reference evidence="2 3" key="1">
    <citation type="journal article" date="2014" name="BMC Genomics">
        <title>Genome sequencing of four Aureobasidium pullulans varieties: biotechnological potential, stress tolerance, and description of new species.</title>
        <authorList>
            <person name="Gostin Ar C."/>
            <person name="Ohm R.A."/>
            <person name="Kogej T."/>
            <person name="Sonjak S."/>
            <person name="Turk M."/>
            <person name="Zajc J."/>
            <person name="Zalar P."/>
            <person name="Grube M."/>
            <person name="Sun H."/>
            <person name="Han J."/>
            <person name="Sharma A."/>
            <person name="Chiniquy J."/>
            <person name="Ngan C.Y."/>
            <person name="Lipzen A."/>
            <person name="Barry K."/>
            <person name="Grigoriev I.V."/>
            <person name="Gunde-Cimerman N."/>
        </authorList>
    </citation>
    <scope>NUCLEOTIDE SEQUENCE [LARGE SCALE GENOMIC DNA]</scope>
    <source>
        <strain evidence="2 3">EXF-150</strain>
    </source>
</reference>
<dbReference type="RefSeq" id="XP_029764888.1">
    <property type="nucleotide sequence ID" value="XM_029909599.1"/>
</dbReference>
<dbReference type="HOGENOM" id="CLU_679682_0_0_1"/>
<organism evidence="2 3">
    <name type="scientific">Aureobasidium pullulans EXF-150</name>
    <dbReference type="NCBI Taxonomy" id="1043002"/>
    <lineage>
        <taxon>Eukaryota</taxon>
        <taxon>Fungi</taxon>
        <taxon>Dikarya</taxon>
        <taxon>Ascomycota</taxon>
        <taxon>Pezizomycotina</taxon>
        <taxon>Dothideomycetes</taxon>
        <taxon>Dothideomycetidae</taxon>
        <taxon>Dothideales</taxon>
        <taxon>Saccotheciaceae</taxon>
        <taxon>Aureobasidium</taxon>
    </lineage>
</organism>
<proteinExistence type="predicted"/>
<dbReference type="OrthoDB" id="5413827at2759"/>
<dbReference type="PANTHER" id="PTHR38790">
    <property type="entry name" value="2EXR DOMAIN-CONTAINING PROTEIN-RELATED"/>
    <property type="match status" value="1"/>
</dbReference>
<protein>
    <submittedName>
        <fullName evidence="2">Uncharacterized protein</fullName>
    </submittedName>
</protein>
<accession>A0A074YPD2</accession>